<evidence type="ECO:0000313" key="2">
    <source>
        <dbReference type="Proteomes" id="UP000008386"/>
    </source>
</evidence>
<evidence type="ECO:0000313" key="1">
    <source>
        <dbReference type="EMBL" id="AEH25189.1"/>
    </source>
</evidence>
<protein>
    <submittedName>
        <fullName evidence="1">Uncharacterized protein</fullName>
    </submittedName>
</protein>
<dbReference type="EMBL" id="CP002779">
    <property type="protein sequence ID" value="AEH25189.1"/>
    <property type="molecule type" value="Genomic_DNA"/>
</dbReference>
<name>F8AGI6_PYRYC</name>
<dbReference type="HOGENOM" id="CLU_3113230_0_0_2"/>
<keyword evidence="2" id="KW-1185">Reference proteome</keyword>
<dbReference type="KEGG" id="pya:PYCH_15230"/>
<reference evidence="1 2" key="1">
    <citation type="journal article" date="2011" name="J. Bacteriol.">
        <title>Complete genome sequence of the obligate piezophilic hyperthermophilic archaeon Pyrococcus yayanosii CH1.</title>
        <authorList>
            <person name="Jun X."/>
            <person name="Lupeng L."/>
            <person name="Minjuan X."/>
            <person name="Oger P."/>
            <person name="Fengping W."/>
            <person name="Jebbar M."/>
            <person name="Xiang X."/>
        </authorList>
    </citation>
    <scope>NUCLEOTIDE SEQUENCE [LARGE SCALE GENOMIC DNA]</scope>
    <source>
        <strain evidence="2">CH1 / JCM 16557</strain>
    </source>
</reference>
<organism evidence="1 2">
    <name type="scientific">Pyrococcus yayanosii (strain CH1 / JCM 16557)</name>
    <dbReference type="NCBI Taxonomy" id="529709"/>
    <lineage>
        <taxon>Archaea</taxon>
        <taxon>Methanobacteriati</taxon>
        <taxon>Methanobacteriota</taxon>
        <taxon>Thermococci</taxon>
        <taxon>Thermococcales</taxon>
        <taxon>Thermococcaceae</taxon>
        <taxon>Pyrococcus</taxon>
    </lineage>
</organism>
<sequence length="50" mass="5822">MIMELIKIIGGFLLWVVLLLFLLLLGRSFWYALLEIAAEVCNLSQRNKKK</sequence>
<accession>F8AGI6</accession>
<dbReference type="Proteomes" id="UP000008386">
    <property type="component" value="Chromosome"/>
</dbReference>
<gene>
    <name evidence="1" type="ordered locus">PYCH_15230</name>
</gene>
<dbReference type="eggNOG" id="arCOG14122">
    <property type="taxonomic scope" value="Archaea"/>
</dbReference>
<dbReference type="STRING" id="529709.PYCH_15230"/>
<dbReference type="AlphaFoldDB" id="F8AGI6"/>
<proteinExistence type="predicted"/>